<keyword evidence="2" id="KW-0145">Chemotaxis</keyword>
<dbReference type="Pfam" id="PF00072">
    <property type="entry name" value="Response_reg"/>
    <property type="match status" value="1"/>
</dbReference>
<dbReference type="SMART" id="SM00448">
    <property type="entry name" value="REC"/>
    <property type="match status" value="1"/>
</dbReference>
<dbReference type="PANTHER" id="PTHR44591:SF3">
    <property type="entry name" value="RESPONSE REGULATORY DOMAIN-CONTAINING PROTEIN"/>
    <property type="match status" value="1"/>
</dbReference>
<keyword evidence="8" id="KW-1185">Reference proteome</keyword>
<organism evidence="7 8">
    <name type="scientific">Candidatus Sulfurimonas marisnigri</name>
    <dbReference type="NCBI Taxonomy" id="2740405"/>
    <lineage>
        <taxon>Bacteria</taxon>
        <taxon>Pseudomonadati</taxon>
        <taxon>Campylobacterota</taxon>
        <taxon>Epsilonproteobacteria</taxon>
        <taxon>Campylobacterales</taxon>
        <taxon>Sulfurimonadaceae</taxon>
        <taxon>Sulfurimonas</taxon>
    </lineage>
</organism>
<reference evidence="7 8" key="1">
    <citation type="submission" date="2020-05" db="EMBL/GenBank/DDBJ databases">
        <title>Sulfurimonas marisnigri, sp. nov., and Sulfurimonas baltica, sp. nov., manganese oxide reducing chemolithoautotrophs of the class Epsilonproteobacteria isolated from the pelagic redoxclines of the Black and Baltic Seas and emended description of the genus Sulfurimonas.</title>
        <authorList>
            <person name="Henkel J.V."/>
            <person name="Laudan C."/>
            <person name="Werner J."/>
            <person name="Neu T."/>
            <person name="Plewe S."/>
            <person name="Sproer C."/>
            <person name="Bunk B."/>
            <person name="Schulz-Vogt H.N."/>
        </authorList>
    </citation>
    <scope>NUCLEOTIDE SEQUENCE [LARGE SCALE GENOMIC DNA]</scope>
    <source>
        <strain evidence="7 8">SoZ1</strain>
    </source>
</reference>
<dbReference type="PANTHER" id="PTHR44591">
    <property type="entry name" value="STRESS RESPONSE REGULATOR PROTEIN 1"/>
    <property type="match status" value="1"/>
</dbReference>
<feature type="modified residue" description="4-aspartylphosphate" evidence="5">
    <location>
        <position position="57"/>
    </location>
</feature>
<protein>
    <submittedName>
        <fullName evidence="7">Response regulator</fullName>
    </submittedName>
</protein>
<dbReference type="InterPro" id="IPR011006">
    <property type="entry name" value="CheY-like_superfamily"/>
</dbReference>
<keyword evidence="4" id="KW-0283">Flagellar rotation</keyword>
<evidence type="ECO:0000313" key="8">
    <source>
        <dbReference type="Proteomes" id="UP000593836"/>
    </source>
</evidence>
<name>A0A7S7M1A7_9BACT</name>
<dbReference type="InterPro" id="IPR001789">
    <property type="entry name" value="Sig_transdc_resp-reg_receiver"/>
</dbReference>
<dbReference type="GO" id="GO:0097588">
    <property type="term" value="P:archaeal or bacterial-type flagellum-dependent cell motility"/>
    <property type="evidence" value="ECO:0007669"/>
    <property type="project" value="UniProtKB-KW"/>
</dbReference>
<dbReference type="SUPFAM" id="SSF52172">
    <property type="entry name" value="CheY-like"/>
    <property type="match status" value="1"/>
</dbReference>
<evidence type="ECO:0000256" key="1">
    <source>
        <dbReference type="ARBA" id="ARBA00001946"/>
    </source>
</evidence>
<gene>
    <name evidence="7" type="ORF">HUE87_03455</name>
</gene>
<accession>A0A7S7M1A7</accession>
<dbReference type="InterPro" id="IPR050595">
    <property type="entry name" value="Bact_response_regulator"/>
</dbReference>
<evidence type="ECO:0000256" key="4">
    <source>
        <dbReference type="ARBA" id="ARBA00022779"/>
    </source>
</evidence>
<proteinExistence type="predicted"/>
<dbReference type="Proteomes" id="UP000593836">
    <property type="component" value="Chromosome"/>
</dbReference>
<evidence type="ECO:0000259" key="6">
    <source>
        <dbReference type="PROSITE" id="PS50110"/>
    </source>
</evidence>
<evidence type="ECO:0000256" key="5">
    <source>
        <dbReference type="PROSITE-ProRule" id="PRU00169"/>
    </source>
</evidence>
<evidence type="ECO:0000256" key="2">
    <source>
        <dbReference type="ARBA" id="ARBA00022500"/>
    </source>
</evidence>
<dbReference type="RefSeq" id="WP_194367349.1">
    <property type="nucleotide sequence ID" value="NZ_CP054493.1"/>
</dbReference>
<dbReference type="EMBL" id="CP054493">
    <property type="protein sequence ID" value="QOY55307.1"/>
    <property type="molecule type" value="Genomic_DNA"/>
</dbReference>
<dbReference type="Gene3D" id="3.40.50.2300">
    <property type="match status" value="1"/>
</dbReference>
<sequence>MKIIFIDDSTIVLDTLKSLVLEMIDSKIIVCDFFTDSISIKKMIEEESLEYDLMFIDINMPIITGYDLAKTAKKIKKYKYKPIIAITSEYTSEAKEDGKKAGIDGWFIKSITQDSLQLSIVNAIKQLYKDSGNYLK</sequence>
<comment type="cofactor">
    <cofactor evidence="1">
        <name>Mg(2+)</name>
        <dbReference type="ChEBI" id="CHEBI:18420"/>
    </cofactor>
</comment>
<dbReference type="GO" id="GO:0006935">
    <property type="term" value="P:chemotaxis"/>
    <property type="evidence" value="ECO:0007669"/>
    <property type="project" value="UniProtKB-KW"/>
</dbReference>
<evidence type="ECO:0000256" key="3">
    <source>
        <dbReference type="ARBA" id="ARBA00022553"/>
    </source>
</evidence>
<dbReference type="AlphaFoldDB" id="A0A7S7M1A7"/>
<dbReference type="PROSITE" id="PS50110">
    <property type="entry name" value="RESPONSE_REGULATORY"/>
    <property type="match status" value="1"/>
</dbReference>
<dbReference type="KEGG" id="smas:HUE87_03455"/>
<feature type="domain" description="Response regulatory" evidence="6">
    <location>
        <begin position="2"/>
        <end position="124"/>
    </location>
</feature>
<evidence type="ECO:0000313" key="7">
    <source>
        <dbReference type="EMBL" id="QOY55307.1"/>
    </source>
</evidence>
<keyword evidence="3 5" id="KW-0597">Phosphoprotein</keyword>
<dbReference type="GO" id="GO:0000160">
    <property type="term" value="P:phosphorelay signal transduction system"/>
    <property type="evidence" value="ECO:0007669"/>
    <property type="project" value="InterPro"/>
</dbReference>